<feature type="region of interest" description="Disordered" evidence="1">
    <location>
        <begin position="598"/>
        <end position="623"/>
    </location>
</feature>
<dbReference type="InterPro" id="IPR003323">
    <property type="entry name" value="OTU_dom"/>
</dbReference>
<accession>L8H2C9</accession>
<dbReference type="EMBL" id="KB007932">
    <property type="protein sequence ID" value="ELR19624.1"/>
    <property type="molecule type" value="Genomic_DNA"/>
</dbReference>
<keyword evidence="4" id="KW-1185">Reference proteome</keyword>
<dbReference type="CDD" id="cd22744">
    <property type="entry name" value="OTU"/>
    <property type="match status" value="1"/>
</dbReference>
<dbReference type="Proteomes" id="UP000011083">
    <property type="component" value="Unassembled WGS sequence"/>
</dbReference>
<name>L8H2C9_ACACF</name>
<dbReference type="KEGG" id="acan:ACA1_198450"/>
<dbReference type="Pfam" id="PF02338">
    <property type="entry name" value="OTU"/>
    <property type="match status" value="1"/>
</dbReference>
<reference evidence="3 4" key="1">
    <citation type="journal article" date="2013" name="Genome Biol.">
        <title>Genome of Acanthamoeba castellanii highlights extensive lateral gene transfer and early evolution of tyrosine kinase signaling.</title>
        <authorList>
            <person name="Clarke M."/>
            <person name="Lohan A.J."/>
            <person name="Liu B."/>
            <person name="Lagkouvardos I."/>
            <person name="Roy S."/>
            <person name="Zafar N."/>
            <person name="Bertelli C."/>
            <person name="Schilde C."/>
            <person name="Kianianmomeni A."/>
            <person name="Burglin T.R."/>
            <person name="Frech C."/>
            <person name="Turcotte B."/>
            <person name="Kopec K.O."/>
            <person name="Synnott J.M."/>
            <person name="Choo C."/>
            <person name="Paponov I."/>
            <person name="Finkler A."/>
            <person name="Soon Heng Tan C."/>
            <person name="Hutchins A.P."/>
            <person name="Weinmeier T."/>
            <person name="Rattei T."/>
            <person name="Chu J.S."/>
            <person name="Gimenez G."/>
            <person name="Irimia M."/>
            <person name="Rigden D.J."/>
            <person name="Fitzpatrick D.A."/>
            <person name="Lorenzo-Morales J."/>
            <person name="Bateman A."/>
            <person name="Chiu C.H."/>
            <person name="Tang P."/>
            <person name="Hegemann P."/>
            <person name="Fromm H."/>
            <person name="Raoult D."/>
            <person name="Greub G."/>
            <person name="Miranda-Saavedra D."/>
            <person name="Chen N."/>
            <person name="Nash P."/>
            <person name="Ginger M.L."/>
            <person name="Horn M."/>
            <person name="Schaap P."/>
            <person name="Caler L."/>
            <person name="Loftus B."/>
        </authorList>
    </citation>
    <scope>NUCLEOTIDE SEQUENCE [LARGE SCALE GENOMIC DNA]</scope>
    <source>
        <strain evidence="3 4">Neff</strain>
    </source>
</reference>
<evidence type="ECO:0000259" key="2">
    <source>
        <dbReference type="PROSITE" id="PS50802"/>
    </source>
</evidence>
<dbReference type="AlphaFoldDB" id="L8H2C9"/>
<evidence type="ECO:0000313" key="3">
    <source>
        <dbReference type="EMBL" id="ELR19624.1"/>
    </source>
</evidence>
<dbReference type="RefSeq" id="XP_004341716.1">
    <property type="nucleotide sequence ID" value="XM_004341668.1"/>
</dbReference>
<evidence type="ECO:0000256" key="1">
    <source>
        <dbReference type="SAM" id="MobiDB-lite"/>
    </source>
</evidence>
<dbReference type="VEuPathDB" id="AmoebaDB:ACA1_198450"/>
<evidence type="ECO:0000313" key="4">
    <source>
        <dbReference type="Proteomes" id="UP000011083"/>
    </source>
</evidence>
<protein>
    <recommendedName>
        <fullName evidence="2">OTU domain-containing protein</fullName>
    </recommendedName>
</protein>
<dbReference type="Gene3D" id="3.90.70.80">
    <property type="match status" value="1"/>
</dbReference>
<sequence length="760" mass="85487">MPLWKTINQDYCVLNELCDVHYPRLMSNMRRQSEAYAKQRSDSNQMAPEAPGSRIAVLEASIQELAELKCQLSSVVERVRNNLLAYALSEDFSEHELAKVLQPVALRAYAYHVADLLGKSKPKDPYTPFHAIIQTLEQASNTYKIVKLLHYPTITKTAFLLYEKTKGKPQKDLSKVTLPNWPGMYCCFQSLRKINDCIKQEATRSNGGLCAEEASFLETKMQIIKCFLFNSPEAHQSIQPKQVEELDFDVTPFLHKQEYELMFEFLSASDYVMDSFKRLVTDHTPYTIHKIDGDGNCFFRAVVRHTYPNITRAWEDALSLGLRKRLNTGSEREMQAHGKGAEYQFHGFVIENVNDSLTMAKAGVWADHIQVQKLSQKLQRPLELFTFDDVALRMDRQGKLRPGKDYMIGTEFGGPPISLYYTPSPGHYEVISLPQPAELQTSVEEDLQQIESIVSSTPPPHLELPAQLLCSVYFRLEAEVGLIEECARSGWLSAREIKQAIDAELRERAGVFFARFFRYRQIILHLGVPYLLKYLDQKPDFNLHAEVLYQLLEPKPDSIESLLTRLSSRVTHACPAGVLATAQRVSAAAQQHQQPTTIVIGSPPAPPAAPVKATPTPTPALRPTTAITTSPLLLAAYNTPMMNPSAQVYCTLPPPREGPLLASPHTSGIPSDKLQLRDSYVTGGSLKALAEALADTNFDHVMLYRCRFDASACQVLGEVNAWPLSLKRVELHNCMLEDRQVVSLNNRVKPLGCTEVPRMQ</sequence>
<feature type="compositionally biased region" description="Low complexity" evidence="1">
    <location>
        <begin position="610"/>
        <end position="623"/>
    </location>
</feature>
<proteinExistence type="predicted"/>
<feature type="domain" description="OTU" evidence="2">
    <location>
        <begin position="286"/>
        <end position="434"/>
    </location>
</feature>
<dbReference type="InterPro" id="IPR038765">
    <property type="entry name" value="Papain-like_cys_pep_sf"/>
</dbReference>
<dbReference type="GeneID" id="14920448"/>
<gene>
    <name evidence="3" type="ORF">ACA1_198450</name>
</gene>
<organism evidence="3 4">
    <name type="scientific">Acanthamoeba castellanii (strain ATCC 30010 / Neff)</name>
    <dbReference type="NCBI Taxonomy" id="1257118"/>
    <lineage>
        <taxon>Eukaryota</taxon>
        <taxon>Amoebozoa</taxon>
        <taxon>Discosea</taxon>
        <taxon>Longamoebia</taxon>
        <taxon>Centramoebida</taxon>
        <taxon>Acanthamoebidae</taxon>
        <taxon>Acanthamoeba</taxon>
    </lineage>
</organism>
<dbReference type="PROSITE" id="PS50802">
    <property type="entry name" value="OTU"/>
    <property type="match status" value="1"/>
</dbReference>
<dbReference type="SUPFAM" id="SSF54001">
    <property type="entry name" value="Cysteine proteinases"/>
    <property type="match status" value="1"/>
</dbReference>